<evidence type="ECO:0000313" key="2">
    <source>
        <dbReference type="Proteomes" id="UP000238217"/>
    </source>
</evidence>
<proteinExistence type="predicted"/>
<dbReference type="AlphaFoldDB" id="A0A2T0YSH7"/>
<organism evidence="1 2">
    <name type="scientific">Nesterenkonia sandarakina</name>
    <dbReference type="NCBI Taxonomy" id="272918"/>
    <lineage>
        <taxon>Bacteria</taxon>
        <taxon>Bacillati</taxon>
        <taxon>Actinomycetota</taxon>
        <taxon>Actinomycetes</taxon>
        <taxon>Micrococcales</taxon>
        <taxon>Micrococcaceae</taxon>
        <taxon>Nesterenkonia</taxon>
    </lineage>
</organism>
<evidence type="ECO:0008006" key="3">
    <source>
        <dbReference type="Google" id="ProtNLM"/>
    </source>
</evidence>
<dbReference type="RefSeq" id="WP_146131038.1">
    <property type="nucleotide sequence ID" value="NZ_PVTY01000001.1"/>
</dbReference>
<name>A0A2T0YSH7_9MICC</name>
<dbReference type="EMBL" id="PVTY01000001">
    <property type="protein sequence ID" value="PRZ18753.1"/>
    <property type="molecule type" value="Genomic_DNA"/>
</dbReference>
<evidence type="ECO:0000313" key="1">
    <source>
        <dbReference type="EMBL" id="PRZ18753.1"/>
    </source>
</evidence>
<keyword evidence="2" id="KW-1185">Reference proteome</keyword>
<dbReference type="Proteomes" id="UP000238217">
    <property type="component" value="Unassembled WGS sequence"/>
</dbReference>
<reference evidence="1 2" key="1">
    <citation type="submission" date="2018-03" db="EMBL/GenBank/DDBJ databases">
        <title>Comparative analysis of microorganisms from saline springs in Andes Mountain Range, Colombia.</title>
        <authorList>
            <person name="Rubin E."/>
        </authorList>
    </citation>
    <scope>NUCLEOTIDE SEQUENCE [LARGE SCALE GENOMIC DNA]</scope>
    <source>
        <strain evidence="1 2">CG 35</strain>
    </source>
</reference>
<accession>A0A2T0YSH7</accession>
<sequence length="256" mass="26903">MPTSLAPSLPPGFYRPGSRFSAAELQVMDHEGAVRPLLGDLYICSALPDAPGPRALACQTLLGAGLRAHAVLCGESAAWVHLGAGNAPTRITVITAGVYRRRTAGPLPWQVHQVPLGAEEQSELQGVPVTTPLRTAADLFLGIGTVESRRALDAPRATAARTAGAAAQSAADPAIVPAADPAAGPEAGPAGLSRDSSAQRWAAIRRLRLANPEQLQLKALLRQITAQLERRPREAGATNRRLDRIEALLSTRVFHG</sequence>
<comment type="caution">
    <text evidence="1">The sequence shown here is derived from an EMBL/GenBank/DDBJ whole genome shotgun (WGS) entry which is preliminary data.</text>
</comment>
<dbReference type="OrthoDB" id="4963326at2"/>
<protein>
    <recommendedName>
        <fullName evidence="3">Transcriptional regulator with AbiEi antitoxin domain of type IV toxin-antitoxin system</fullName>
    </recommendedName>
</protein>
<gene>
    <name evidence="1" type="ORF">BCL67_10159</name>
</gene>